<proteinExistence type="predicted"/>
<dbReference type="KEGG" id="dde:Dde_3118"/>
<accession>Q30WN4</accession>
<dbReference type="eggNOG" id="ENOG50304VF">
    <property type="taxonomic scope" value="Bacteria"/>
</dbReference>
<dbReference type="HOGENOM" id="CLU_199615_0_0_7"/>
<evidence type="ECO:0000313" key="2">
    <source>
        <dbReference type="Proteomes" id="UP000002710"/>
    </source>
</evidence>
<gene>
    <name evidence="1" type="ordered locus">Dde_3118</name>
</gene>
<dbReference type="RefSeq" id="WP_011368871.1">
    <property type="nucleotide sequence ID" value="NC_007519.1"/>
</dbReference>
<evidence type="ECO:0000313" key="1">
    <source>
        <dbReference type="EMBL" id="ABB39912.1"/>
    </source>
</evidence>
<keyword evidence="2" id="KW-1185">Reference proteome</keyword>
<organism evidence="1 2">
    <name type="scientific">Oleidesulfovibrio alaskensis (strain ATCC BAA-1058 / DSM 17464 / G20)</name>
    <name type="common">Desulfovibrio alaskensis</name>
    <dbReference type="NCBI Taxonomy" id="207559"/>
    <lineage>
        <taxon>Bacteria</taxon>
        <taxon>Pseudomonadati</taxon>
        <taxon>Thermodesulfobacteriota</taxon>
        <taxon>Desulfovibrionia</taxon>
        <taxon>Desulfovibrionales</taxon>
        <taxon>Desulfovibrionaceae</taxon>
        <taxon>Oleidesulfovibrio</taxon>
    </lineage>
</organism>
<protein>
    <submittedName>
        <fullName evidence="1">Uncharacterized protein</fullName>
    </submittedName>
</protein>
<reference evidence="1 2" key="1">
    <citation type="journal article" date="2011" name="J. Bacteriol.">
        <title>Complete genome sequence and updated annotation of Desulfovibrio alaskensis G20.</title>
        <authorList>
            <person name="Hauser L.J."/>
            <person name="Land M.L."/>
            <person name="Brown S.D."/>
            <person name="Larimer F."/>
            <person name="Keller K.L."/>
            <person name="Rapp-Giles B.J."/>
            <person name="Price M.N."/>
            <person name="Lin M."/>
            <person name="Bruce D.C."/>
            <person name="Detter J.C."/>
            <person name="Tapia R."/>
            <person name="Han C.S."/>
            <person name="Goodwin L.A."/>
            <person name="Cheng J.F."/>
            <person name="Pitluck S."/>
            <person name="Copeland A."/>
            <person name="Lucas S."/>
            <person name="Nolan M."/>
            <person name="Lapidus A.L."/>
            <person name="Palumbo A.V."/>
            <person name="Wall J.D."/>
        </authorList>
    </citation>
    <scope>NUCLEOTIDE SEQUENCE [LARGE SCALE GENOMIC DNA]</scope>
    <source>
        <strain evidence="2">ATCC BAA 1058 / DSM 17464 / G20</strain>
    </source>
</reference>
<name>Q30WN4_OLEA2</name>
<dbReference type="AlphaFoldDB" id="Q30WN4"/>
<sequence>MSFTAVAKVGRSRYDTDPAVQMWLAGVKRHMEELAQDVGLAPELNVRLSVDDREVLLGVSEQMDMYLREEPGSWR</sequence>
<dbReference type="Proteomes" id="UP000002710">
    <property type="component" value="Chromosome"/>
</dbReference>
<dbReference type="EMBL" id="CP000112">
    <property type="protein sequence ID" value="ABB39912.1"/>
    <property type="molecule type" value="Genomic_DNA"/>
</dbReference>